<dbReference type="GO" id="GO:0120241">
    <property type="term" value="F:2-iminobutanoate/2-iminopropanoate deaminase"/>
    <property type="evidence" value="ECO:0007669"/>
    <property type="project" value="UniProtKB-EC"/>
</dbReference>
<dbReference type="InterPro" id="IPR006175">
    <property type="entry name" value="YjgF/YER057c/UK114"/>
</dbReference>
<dbReference type="Proteomes" id="UP000035170">
    <property type="component" value="Unassembled WGS sequence"/>
</dbReference>
<sequence>MHQRIIPDNVAAPAGAYSHGISTHGPGTCLHVAGQIGMTPQGRLLEGFEAQADQAWKNLVAVLQAAGMDASHLVKVTTYLTRAADLPRLNAIRSVYLGSARPASTLVVVAALAHPDWCFEVEATAFRQD</sequence>
<dbReference type="Gene3D" id="3.30.1330.40">
    <property type="entry name" value="RutC-like"/>
    <property type="match status" value="1"/>
</dbReference>
<dbReference type="SUPFAM" id="SSF55298">
    <property type="entry name" value="YjgF-like"/>
    <property type="match status" value="1"/>
</dbReference>
<protein>
    <submittedName>
        <fullName evidence="2">2-iminobutanoate/2-iminopropanoate deaminase</fullName>
        <ecNumber evidence="2">3.5.99.10</ecNumber>
    </submittedName>
</protein>
<dbReference type="PANTHER" id="PTHR11803">
    <property type="entry name" value="2-IMINOBUTANOATE/2-IMINOPROPANOATE DEAMINASE RIDA"/>
    <property type="match status" value="1"/>
</dbReference>
<evidence type="ECO:0000313" key="2">
    <source>
        <dbReference type="EMBL" id="KLN55264.1"/>
    </source>
</evidence>
<proteinExistence type="inferred from homology"/>
<dbReference type="PATRIC" id="fig|34073.19.peg.3704"/>
<organism evidence="2 3">
    <name type="scientific">Variovorax paradoxus</name>
    <dbReference type="NCBI Taxonomy" id="34073"/>
    <lineage>
        <taxon>Bacteria</taxon>
        <taxon>Pseudomonadati</taxon>
        <taxon>Pseudomonadota</taxon>
        <taxon>Betaproteobacteria</taxon>
        <taxon>Burkholderiales</taxon>
        <taxon>Comamonadaceae</taxon>
        <taxon>Variovorax</taxon>
    </lineage>
</organism>
<dbReference type="EC" id="3.5.99.10" evidence="2"/>
<comment type="similarity">
    <text evidence="1">Belongs to the RutC family.</text>
</comment>
<dbReference type="GO" id="GO:0005829">
    <property type="term" value="C:cytosol"/>
    <property type="evidence" value="ECO:0007669"/>
    <property type="project" value="TreeGrafter"/>
</dbReference>
<dbReference type="Pfam" id="PF01042">
    <property type="entry name" value="Ribonuc_L-PSP"/>
    <property type="match status" value="1"/>
</dbReference>
<evidence type="ECO:0000313" key="3">
    <source>
        <dbReference type="Proteomes" id="UP000035170"/>
    </source>
</evidence>
<dbReference type="PANTHER" id="PTHR11803:SF58">
    <property type="entry name" value="PROTEIN HMF1-RELATED"/>
    <property type="match status" value="1"/>
</dbReference>
<evidence type="ECO:0000256" key="1">
    <source>
        <dbReference type="ARBA" id="ARBA00010552"/>
    </source>
</evidence>
<dbReference type="RefSeq" id="WP_021007368.1">
    <property type="nucleotide sequence ID" value="NZ_JZWI01000018.1"/>
</dbReference>
<dbReference type="EMBL" id="JZWI01000018">
    <property type="protein sequence ID" value="KLN55264.1"/>
    <property type="molecule type" value="Genomic_DNA"/>
</dbReference>
<accession>A0A0H2LYH0</accession>
<name>A0A0H2LYH0_VARPD</name>
<comment type="caution">
    <text evidence="2">The sequence shown here is derived from an EMBL/GenBank/DDBJ whole genome shotgun (WGS) entry which is preliminary data.</text>
</comment>
<reference evidence="2 3" key="1">
    <citation type="submission" date="2015-03" db="EMBL/GenBank/DDBJ databases">
        <title>Genome sequence of Variovorax paradoxus TBEA6.</title>
        <authorList>
            <person name="Poehlein A."/>
            <person name="Schuldes J."/>
            <person name="Wuebbeler J.H."/>
            <person name="Hiessl S."/>
            <person name="Steinbuechel A."/>
            <person name="Daniel R."/>
        </authorList>
    </citation>
    <scope>NUCLEOTIDE SEQUENCE [LARGE SCALE GENOMIC DNA]</scope>
    <source>
        <strain evidence="2 3">TBEA6</strain>
    </source>
</reference>
<gene>
    <name evidence="2" type="primary">yabJ6</name>
    <name evidence="2" type="ORF">VPARA_36160</name>
</gene>
<dbReference type="InterPro" id="IPR035959">
    <property type="entry name" value="RutC-like_sf"/>
</dbReference>
<dbReference type="CDD" id="cd00448">
    <property type="entry name" value="YjgF_YER057c_UK114_family"/>
    <property type="match status" value="1"/>
</dbReference>
<keyword evidence="3" id="KW-1185">Reference proteome</keyword>
<dbReference type="AlphaFoldDB" id="A0A0H2LYH0"/>
<keyword evidence="2" id="KW-0378">Hydrolase</keyword>